<evidence type="ECO:0000313" key="1">
    <source>
        <dbReference type="EMBL" id="MFD2999312.1"/>
    </source>
</evidence>
<gene>
    <name evidence="1" type="ORF">ACFS7Z_02980</name>
</gene>
<evidence type="ECO:0008006" key="3">
    <source>
        <dbReference type="Google" id="ProtNLM"/>
    </source>
</evidence>
<dbReference type="Proteomes" id="UP001597641">
    <property type="component" value="Unassembled WGS sequence"/>
</dbReference>
<dbReference type="EMBL" id="JBHUOX010000002">
    <property type="protein sequence ID" value="MFD2999312.1"/>
    <property type="molecule type" value="Genomic_DNA"/>
</dbReference>
<name>A0ABW6BQP2_9BACT</name>
<proteinExistence type="predicted"/>
<dbReference type="RefSeq" id="WP_377480686.1">
    <property type="nucleotide sequence ID" value="NZ_JBHUOX010000002.1"/>
</dbReference>
<keyword evidence="2" id="KW-1185">Reference proteome</keyword>
<accession>A0ABW6BQP2</accession>
<reference evidence="2" key="1">
    <citation type="journal article" date="2019" name="Int. J. Syst. Evol. Microbiol.">
        <title>The Global Catalogue of Microorganisms (GCM) 10K type strain sequencing project: providing services to taxonomists for standard genome sequencing and annotation.</title>
        <authorList>
            <consortium name="The Broad Institute Genomics Platform"/>
            <consortium name="The Broad Institute Genome Sequencing Center for Infectious Disease"/>
            <person name="Wu L."/>
            <person name="Ma J."/>
        </authorList>
    </citation>
    <scope>NUCLEOTIDE SEQUENCE [LARGE SCALE GENOMIC DNA]</scope>
    <source>
        <strain evidence="2">KCTC 23984</strain>
    </source>
</reference>
<protein>
    <recommendedName>
        <fullName evidence="3">SpoIIAA-like protein</fullName>
    </recommendedName>
</protein>
<evidence type="ECO:0000313" key="2">
    <source>
        <dbReference type="Proteomes" id="UP001597641"/>
    </source>
</evidence>
<sequence length="135" mass="15540">MPFETKYESAFYKIEVDKDIRLLQARWLRPVTAEELEIGGTKLFEILLETQAEKVVANAQLLGALSPEAKEWLSSRFFELLSQTQLKMLARVLPENMFHRISLESVVTRAEALGVTNFQVKNFSLQEEALEWLGH</sequence>
<organism evidence="1 2">
    <name type="scientific">Pontibacter toksunensis</name>
    <dbReference type="NCBI Taxonomy" id="1332631"/>
    <lineage>
        <taxon>Bacteria</taxon>
        <taxon>Pseudomonadati</taxon>
        <taxon>Bacteroidota</taxon>
        <taxon>Cytophagia</taxon>
        <taxon>Cytophagales</taxon>
        <taxon>Hymenobacteraceae</taxon>
        <taxon>Pontibacter</taxon>
    </lineage>
</organism>
<comment type="caution">
    <text evidence="1">The sequence shown here is derived from an EMBL/GenBank/DDBJ whole genome shotgun (WGS) entry which is preliminary data.</text>
</comment>